<dbReference type="Pfam" id="PF00990">
    <property type="entry name" value="GGDEF"/>
    <property type="match status" value="1"/>
</dbReference>
<dbReference type="PROSITE" id="PS50887">
    <property type="entry name" value="GGDEF"/>
    <property type="match status" value="1"/>
</dbReference>
<organism evidence="2">
    <name type="scientific">marine sediment metagenome</name>
    <dbReference type="NCBI Taxonomy" id="412755"/>
    <lineage>
        <taxon>unclassified sequences</taxon>
        <taxon>metagenomes</taxon>
        <taxon>ecological metagenomes</taxon>
    </lineage>
</organism>
<reference evidence="2" key="1">
    <citation type="journal article" date="2014" name="Front. Microbiol.">
        <title>High frequency of phylogenetically diverse reductive dehalogenase-homologous genes in deep subseafloor sedimentary metagenomes.</title>
        <authorList>
            <person name="Kawai M."/>
            <person name="Futagami T."/>
            <person name="Toyoda A."/>
            <person name="Takaki Y."/>
            <person name="Nishi S."/>
            <person name="Hori S."/>
            <person name="Arai W."/>
            <person name="Tsubouchi T."/>
            <person name="Morono Y."/>
            <person name="Uchiyama I."/>
            <person name="Ito T."/>
            <person name="Fujiyama A."/>
            <person name="Inagaki F."/>
            <person name="Takami H."/>
        </authorList>
    </citation>
    <scope>NUCLEOTIDE SEQUENCE</scope>
    <source>
        <strain evidence="2">Expedition CK06-06</strain>
    </source>
</reference>
<dbReference type="AlphaFoldDB" id="X1A3X5"/>
<dbReference type="GO" id="GO:0052621">
    <property type="term" value="F:diguanylate cyclase activity"/>
    <property type="evidence" value="ECO:0007669"/>
    <property type="project" value="TreeGrafter"/>
</dbReference>
<dbReference type="InterPro" id="IPR043128">
    <property type="entry name" value="Rev_trsase/Diguanyl_cyclase"/>
</dbReference>
<dbReference type="EMBL" id="BART01015997">
    <property type="protein sequence ID" value="GAG76464.1"/>
    <property type="molecule type" value="Genomic_DNA"/>
</dbReference>
<dbReference type="SUPFAM" id="SSF52172">
    <property type="entry name" value="CheY-like"/>
    <property type="match status" value="1"/>
</dbReference>
<dbReference type="InterPro" id="IPR029787">
    <property type="entry name" value="Nucleotide_cyclase"/>
</dbReference>
<sequence length="265" mass="29965">KEASFWELGGDLILIDAEIEGADIIKFLSQCRLAYNSVPVVAFHSGTRGTRDTALIRMGAFDAMPKDIDQWNTQVYLDRAIAQAAQVKKLLSLSWTDHLTELYNQRFLYENLEREIRRKSRTSKDLTVVLLDLDNFKSFNDTYGDLKGDDVLADIANIIQTSIRKGVDSAYRYAGDEFMLILPETDLDEAAQTLDRILEKLIWRIEEKLTFSVGLALLGNCNQASDLVRCADDAMQRAKEVGGDTMVKAVCRKKEDSWLDGTRLI</sequence>
<evidence type="ECO:0000313" key="2">
    <source>
        <dbReference type="EMBL" id="GAG76464.1"/>
    </source>
</evidence>
<accession>X1A3X5</accession>
<comment type="caution">
    <text evidence="2">The sequence shown here is derived from an EMBL/GenBank/DDBJ whole genome shotgun (WGS) entry which is preliminary data.</text>
</comment>
<protein>
    <recommendedName>
        <fullName evidence="1">GGDEF domain-containing protein</fullName>
    </recommendedName>
</protein>
<dbReference type="InterPro" id="IPR011006">
    <property type="entry name" value="CheY-like_superfamily"/>
</dbReference>
<gene>
    <name evidence="2" type="ORF">S01H4_30909</name>
</gene>
<proteinExistence type="predicted"/>
<feature type="domain" description="GGDEF" evidence="1">
    <location>
        <begin position="124"/>
        <end position="251"/>
    </location>
</feature>
<dbReference type="Gene3D" id="3.30.70.270">
    <property type="match status" value="1"/>
</dbReference>
<dbReference type="InterPro" id="IPR000160">
    <property type="entry name" value="GGDEF_dom"/>
</dbReference>
<name>X1A3X5_9ZZZZ</name>
<dbReference type="NCBIfam" id="TIGR00254">
    <property type="entry name" value="GGDEF"/>
    <property type="match status" value="1"/>
</dbReference>
<dbReference type="SMART" id="SM00267">
    <property type="entry name" value="GGDEF"/>
    <property type="match status" value="1"/>
</dbReference>
<dbReference type="InterPro" id="IPR050469">
    <property type="entry name" value="Diguanylate_Cyclase"/>
</dbReference>
<evidence type="ECO:0000259" key="1">
    <source>
        <dbReference type="PROSITE" id="PS50887"/>
    </source>
</evidence>
<dbReference type="CDD" id="cd01949">
    <property type="entry name" value="GGDEF"/>
    <property type="match status" value="1"/>
</dbReference>
<dbReference type="PANTHER" id="PTHR45138">
    <property type="entry name" value="REGULATORY COMPONENTS OF SENSORY TRANSDUCTION SYSTEM"/>
    <property type="match status" value="1"/>
</dbReference>
<dbReference type="PANTHER" id="PTHR45138:SF9">
    <property type="entry name" value="DIGUANYLATE CYCLASE DGCM-RELATED"/>
    <property type="match status" value="1"/>
</dbReference>
<feature type="non-terminal residue" evidence="2">
    <location>
        <position position="1"/>
    </location>
</feature>
<dbReference type="SUPFAM" id="SSF55073">
    <property type="entry name" value="Nucleotide cyclase"/>
    <property type="match status" value="1"/>
</dbReference>